<evidence type="ECO:0000313" key="7">
    <source>
        <dbReference type="EMBL" id="EAW30947.1"/>
    </source>
</evidence>
<evidence type="ECO:0000256" key="2">
    <source>
        <dbReference type="ARBA" id="ARBA00022692"/>
    </source>
</evidence>
<sequence>MFTFPSFRDVVAGLSVALILVPQAIAYADLAGLPPAQGLFAATLPLIIAAIFGSSPWLQTGPVAMTSILTLGALSAISAPFTAEYIGMAALLAFIVGLTRVLIGLVKAGHLVYLMSQPVLNGFTTAAALVILTTQAPAFFGVEAVSGNFFSRLLDVLLQPRLWSVPGMIFGSGALLVIIAGKRFHVLFPGILIAVVAGILLQSVYDCECKTVGSFPTDLPSFSWLLPWHRFGELLIPGIMIALVGFAEPAAIARTLAASSRRPWSASKEFIGQGAANIAAGVIGAFPVGGSFSRTMISHSAGATSRWSGALTGIMVLAFLPVANLMSTLPQPVLAAIIISAVYPLIKFGPLIQLTRTSRAQAMVAWATFLLTLILSPRIDLALLLGMGLGVVVHLWREMRINVSPSYTEHTLLLEPAGVLFFGSAQGLDETLVDELSKHPEAKELILDLRGLGRIDYTGALVIHRIALEAEQAGLAVKVIPGQPPQGERLLKRVFGNDSRRMLSV</sequence>
<name>A0YDR3_9GAMM</name>
<evidence type="ECO:0000256" key="5">
    <source>
        <dbReference type="SAM" id="Phobius"/>
    </source>
</evidence>
<accession>A0YDR3</accession>
<gene>
    <name evidence="7" type="ORF">GP2143_10132</name>
</gene>
<comment type="subcellular location">
    <subcellularLocation>
        <location evidence="1">Membrane</location>
        <topology evidence="1">Multi-pass membrane protein</topology>
    </subcellularLocation>
</comment>
<dbReference type="eggNOG" id="COG0659">
    <property type="taxonomic scope" value="Bacteria"/>
</dbReference>
<dbReference type="GO" id="GO:0016020">
    <property type="term" value="C:membrane"/>
    <property type="evidence" value="ECO:0007669"/>
    <property type="project" value="UniProtKB-SubCell"/>
</dbReference>
<evidence type="ECO:0000256" key="4">
    <source>
        <dbReference type="ARBA" id="ARBA00023136"/>
    </source>
</evidence>
<dbReference type="PROSITE" id="PS50801">
    <property type="entry name" value="STAS"/>
    <property type="match status" value="1"/>
</dbReference>
<dbReference type="Gene3D" id="3.30.750.24">
    <property type="entry name" value="STAS domain"/>
    <property type="match status" value="1"/>
</dbReference>
<dbReference type="InterPro" id="IPR036513">
    <property type="entry name" value="STAS_dom_sf"/>
</dbReference>
<feature type="transmembrane region" description="Helical" evidence="5">
    <location>
        <begin position="85"/>
        <end position="106"/>
    </location>
</feature>
<dbReference type="STRING" id="247633.GP2143_10132"/>
<feature type="transmembrane region" description="Helical" evidence="5">
    <location>
        <begin position="307"/>
        <end position="326"/>
    </location>
</feature>
<dbReference type="InterPro" id="IPR011547">
    <property type="entry name" value="SLC26A/SulP_dom"/>
</dbReference>
<feature type="domain" description="STAS" evidence="6">
    <location>
        <begin position="401"/>
        <end position="505"/>
    </location>
</feature>
<dbReference type="SUPFAM" id="SSF52091">
    <property type="entry name" value="SpoIIaa-like"/>
    <property type="match status" value="1"/>
</dbReference>
<keyword evidence="3 5" id="KW-1133">Transmembrane helix</keyword>
<protein>
    <submittedName>
        <fullName evidence="7">High affinity sulfate transporter</fullName>
    </submittedName>
</protein>
<dbReference type="GO" id="GO:0055085">
    <property type="term" value="P:transmembrane transport"/>
    <property type="evidence" value="ECO:0007669"/>
    <property type="project" value="InterPro"/>
</dbReference>
<dbReference type="CDD" id="cd07042">
    <property type="entry name" value="STAS_SulP_like_sulfate_transporter"/>
    <property type="match status" value="1"/>
</dbReference>
<dbReference type="PANTHER" id="PTHR11814">
    <property type="entry name" value="SULFATE TRANSPORTER"/>
    <property type="match status" value="1"/>
</dbReference>
<dbReference type="Pfam" id="PF01740">
    <property type="entry name" value="STAS"/>
    <property type="match status" value="1"/>
</dbReference>
<keyword evidence="4 5" id="KW-0472">Membrane</keyword>
<dbReference type="EMBL" id="AAVT01000005">
    <property type="protein sequence ID" value="EAW30947.1"/>
    <property type="molecule type" value="Genomic_DNA"/>
</dbReference>
<feature type="transmembrane region" description="Helical" evidence="5">
    <location>
        <begin position="36"/>
        <end position="53"/>
    </location>
</feature>
<dbReference type="InterPro" id="IPR001902">
    <property type="entry name" value="SLC26A/SulP_fam"/>
</dbReference>
<keyword evidence="8" id="KW-1185">Reference proteome</keyword>
<dbReference type="InterPro" id="IPR002645">
    <property type="entry name" value="STAS_dom"/>
</dbReference>
<comment type="caution">
    <text evidence="7">The sequence shown here is derived from an EMBL/GenBank/DDBJ whole genome shotgun (WGS) entry which is preliminary data.</text>
</comment>
<feature type="transmembrane region" description="Helical" evidence="5">
    <location>
        <begin position="118"/>
        <end position="142"/>
    </location>
</feature>
<feature type="transmembrane region" description="Helical" evidence="5">
    <location>
        <begin position="270"/>
        <end position="287"/>
    </location>
</feature>
<feature type="transmembrane region" description="Helical" evidence="5">
    <location>
        <begin position="186"/>
        <end position="205"/>
    </location>
</feature>
<dbReference type="AlphaFoldDB" id="A0YDR3"/>
<feature type="transmembrane region" description="Helical" evidence="5">
    <location>
        <begin position="162"/>
        <end position="179"/>
    </location>
</feature>
<proteinExistence type="predicted"/>
<evidence type="ECO:0000256" key="3">
    <source>
        <dbReference type="ARBA" id="ARBA00022989"/>
    </source>
</evidence>
<keyword evidence="2 5" id="KW-0812">Transmembrane</keyword>
<feature type="transmembrane region" description="Helical" evidence="5">
    <location>
        <begin position="333"/>
        <end position="352"/>
    </location>
</feature>
<feature type="transmembrane region" description="Helical" evidence="5">
    <location>
        <begin position="364"/>
        <end position="396"/>
    </location>
</feature>
<feature type="transmembrane region" description="Helical" evidence="5">
    <location>
        <begin position="234"/>
        <end position="258"/>
    </location>
</feature>
<evidence type="ECO:0000313" key="8">
    <source>
        <dbReference type="Proteomes" id="UP000004931"/>
    </source>
</evidence>
<evidence type="ECO:0000256" key="1">
    <source>
        <dbReference type="ARBA" id="ARBA00004141"/>
    </source>
</evidence>
<organism evidence="7 8">
    <name type="scientific">marine gamma proteobacterium HTCC2143</name>
    <dbReference type="NCBI Taxonomy" id="247633"/>
    <lineage>
        <taxon>Bacteria</taxon>
        <taxon>Pseudomonadati</taxon>
        <taxon>Pseudomonadota</taxon>
        <taxon>Gammaproteobacteria</taxon>
        <taxon>Cellvibrionales</taxon>
        <taxon>Spongiibacteraceae</taxon>
        <taxon>BD1-7 clade</taxon>
    </lineage>
</organism>
<evidence type="ECO:0000259" key="6">
    <source>
        <dbReference type="PROSITE" id="PS50801"/>
    </source>
</evidence>
<reference evidence="7 8" key="1">
    <citation type="journal article" date="2010" name="J. Bacteriol.">
        <title>Genome sequence of the oligotrophic marine Gammaproteobacterium HTCC2143, isolated from the Oregon Coast.</title>
        <authorList>
            <person name="Oh H.M."/>
            <person name="Kang I."/>
            <person name="Ferriera S."/>
            <person name="Giovannoni S.J."/>
            <person name="Cho J.C."/>
        </authorList>
    </citation>
    <scope>NUCLEOTIDE SEQUENCE [LARGE SCALE GENOMIC DNA]</scope>
    <source>
        <strain evidence="7 8">HTCC2143</strain>
    </source>
</reference>
<dbReference type="Pfam" id="PF00916">
    <property type="entry name" value="Sulfate_transp"/>
    <property type="match status" value="1"/>
</dbReference>
<dbReference type="Proteomes" id="UP000004931">
    <property type="component" value="Unassembled WGS sequence"/>
</dbReference>